<reference evidence="2 3" key="1">
    <citation type="submission" date="2021-01" db="EMBL/GenBank/DDBJ databases">
        <title>Whole genome shotgun sequence of Cellulomonas phragmiteti NBRC 110785.</title>
        <authorList>
            <person name="Komaki H."/>
            <person name="Tamura T."/>
        </authorList>
    </citation>
    <scope>NUCLEOTIDE SEQUENCE [LARGE SCALE GENOMIC DNA]</scope>
    <source>
        <strain evidence="2 3">NBRC 110785</strain>
    </source>
</reference>
<dbReference type="Gene3D" id="3.30.2310.20">
    <property type="entry name" value="RelE-like"/>
    <property type="match status" value="1"/>
</dbReference>
<proteinExistence type="predicted"/>
<dbReference type="InterPro" id="IPR007712">
    <property type="entry name" value="RelE/ParE_toxin"/>
</dbReference>
<protein>
    <recommendedName>
        <fullName evidence="4">Toxin RelE</fullName>
    </recommendedName>
</protein>
<dbReference type="Pfam" id="PF05016">
    <property type="entry name" value="ParE_toxin"/>
    <property type="match status" value="1"/>
</dbReference>
<accession>A0ABQ4DNL6</accession>
<keyword evidence="1" id="KW-1277">Toxin-antitoxin system</keyword>
<evidence type="ECO:0008006" key="4">
    <source>
        <dbReference type="Google" id="ProtNLM"/>
    </source>
</evidence>
<name>A0ABQ4DNL6_9CELL</name>
<dbReference type="InterPro" id="IPR035093">
    <property type="entry name" value="RelE/ParE_toxin_dom_sf"/>
</dbReference>
<evidence type="ECO:0000313" key="2">
    <source>
        <dbReference type="EMBL" id="GIG40946.1"/>
    </source>
</evidence>
<dbReference type="Proteomes" id="UP000614741">
    <property type="component" value="Unassembled WGS sequence"/>
</dbReference>
<dbReference type="SUPFAM" id="SSF143011">
    <property type="entry name" value="RelE-like"/>
    <property type="match status" value="1"/>
</dbReference>
<comment type="caution">
    <text evidence="2">The sequence shown here is derived from an EMBL/GenBank/DDBJ whole genome shotgun (WGS) entry which is preliminary data.</text>
</comment>
<keyword evidence="3" id="KW-1185">Reference proteome</keyword>
<evidence type="ECO:0000256" key="1">
    <source>
        <dbReference type="ARBA" id="ARBA00022649"/>
    </source>
</evidence>
<sequence length="122" mass="13650">MADVVLTSEAREDLRDFDGAAQKVIIKALKKLEDSPEQRGAPLGSRQSGNLTTFRKLVVGDRDYRIVYRVETDGTVCVVWVIGRRVDEECYQLAMARLKLHGGTDVAPGMQAALTSLWSRRR</sequence>
<evidence type="ECO:0000313" key="3">
    <source>
        <dbReference type="Proteomes" id="UP000614741"/>
    </source>
</evidence>
<gene>
    <name evidence="2" type="ORF">Cph01nite_27080</name>
</gene>
<dbReference type="EMBL" id="BONP01000017">
    <property type="protein sequence ID" value="GIG40946.1"/>
    <property type="molecule type" value="Genomic_DNA"/>
</dbReference>
<organism evidence="2 3">
    <name type="scientific">Cellulomonas phragmiteti</name>
    <dbReference type="NCBI Taxonomy" id="478780"/>
    <lineage>
        <taxon>Bacteria</taxon>
        <taxon>Bacillati</taxon>
        <taxon>Actinomycetota</taxon>
        <taxon>Actinomycetes</taxon>
        <taxon>Micrococcales</taxon>
        <taxon>Cellulomonadaceae</taxon>
        <taxon>Cellulomonas</taxon>
    </lineage>
</organism>
<dbReference type="RefSeq" id="WP_203675093.1">
    <property type="nucleotide sequence ID" value="NZ_BONP01000017.1"/>
</dbReference>